<organism evidence="2 3">
    <name type="scientific">Coccomyxa subellipsoidea (strain C-169)</name>
    <name type="common">Green microalga</name>
    <dbReference type="NCBI Taxonomy" id="574566"/>
    <lineage>
        <taxon>Eukaryota</taxon>
        <taxon>Viridiplantae</taxon>
        <taxon>Chlorophyta</taxon>
        <taxon>core chlorophytes</taxon>
        <taxon>Trebouxiophyceae</taxon>
        <taxon>Trebouxiophyceae incertae sedis</taxon>
        <taxon>Coccomyxaceae</taxon>
        <taxon>Coccomyxa</taxon>
        <taxon>Coccomyxa subellipsoidea</taxon>
    </lineage>
</organism>
<dbReference type="Pfam" id="PF01250">
    <property type="entry name" value="Ribosomal_S6"/>
    <property type="match status" value="1"/>
</dbReference>
<proteinExistence type="inferred from homology"/>
<evidence type="ECO:0000313" key="2">
    <source>
        <dbReference type="EMBL" id="EIE24253.1"/>
    </source>
</evidence>
<sequence length="177" mass="19677">MSLMSLPISALHSRCAVSCTANRTCSGASTPTPLFRVPRKSFSGAKSAPQQTGTSRCNLQRRAAALAQSTSQDVTLPEGYVWYETMLVLRPDLSEEERDMELAKFEAFLKKEEGLEISALVRGTQHLAYPIEGYWDGVYVLYTYGAQRRVSQAVQKLLSTPVVGDKKNVLRHMTFII</sequence>
<dbReference type="PANTHER" id="PTHR21011">
    <property type="entry name" value="MITOCHONDRIAL 28S RIBOSOMAL PROTEIN S6"/>
    <property type="match status" value="1"/>
</dbReference>
<dbReference type="KEGG" id="csl:COCSUDRAFT_53277"/>
<dbReference type="GO" id="GO:0006412">
    <property type="term" value="P:translation"/>
    <property type="evidence" value="ECO:0007669"/>
    <property type="project" value="InterPro"/>
</dbReference>
<accession>I0Z0T4</accession>
<evidence type="ECO:0008006" key="4">
    <source>
        <dbReference type="Google" id="ProtNLM"/>
    </source>
</evidence>
<dbReference type="EMBL" id="AGSI01000006">
    <property type="protein sequence ID" value="EIE24253.1"/>
    <property type="molecule type" value="Genomic_DNA"/>
</dbReference>
<dbReference type="InterPro" id="IPR014717">
    <property type="entry name" value="Transl_elong_EF1B/ribsomal_bS6"/>
</dbReference>
<name>I0Z0T4_COCSC</name>
<dbReference type="GO" id="GO:0070181">
    <property type="term" value="F:small ribosomal subunit rRNA binding"/>
    <property type="evidence" value="ECO:0007669"/>
    <property type="project" value="TreeGrafter"/>
</dbReference>
<dbReference type="STRING" id="574566.I0Z0T4"/>
<reference evidence="2 3" key="1">
    <citation type="journal article" date="2012" name="Genome Biol.">
        <title>The genome of the polar eukaryotic microalga coccomyxa subellipsoidea reveals traits of cold adaptation.</title>
        <authorList>
            <person name="Blanc G."/>
            <person name="Agarkova I."/>
            <person name="Grimwood J."/>
            <person name="Kuo A."/>
            <person name="Brueggeman A."/>
            <person name="Dunigan D."/>
            <person name="Gurnon J."/>
            <person name="Ladunga I."/>
            <person name="Lindquist E."/>
            <person name="Lucas S."/>
            <person name="Pangilinan J."/>
            <person name="Proschold T."/>
            <person name="Salamov A."/>
            <person name="Schmutz J."/>
            <person name="Weeks D."/>
            <person name="Yamada T."/>
            <person name="Claverie J.M."/>
            <person name="Grigoriev I."/>
            <person name="Van Etten J."/>
            <person name="Lomsadze A."/>
            <person name="Borodovsky M."/>
        </authorList>
    </citation>
    <scope>NUCLEOTIDE SEQUENCE [LARGE SCALE GENOMIC DNA]</scope>
    <source>
        <strain evidence="2 3">C-169</strain>
    </source>
</reference>
<dbReference type="InterPro" id="IPR000529">
    <property type="entry name" value="Ribosomal_bS6"/>
</dbReference>
<dbReference type="RefSeq" id="XP_005648797.1">
    <property type="nucleotide sequence ID" value="XM_005648740.1"/>
</dbReference>
<dbReference type="GO" id="GO:0005840">
    <property type="term" value="C:ribosome"/>
    <property type="evidence" value="ECO:0007669"/>
    <property type="project" value="InterPro"/>
</dbReference>
<protein>
    <recommendedName>
        <fullName evidence="4">Ribosomal protein S6</fullName>
    </recommendedName>
</protein>
<dbReference type="GO" id="GO:0003735">
    <property type="term" value="F:structural constituent of ribosome"/>
    <property type="evidence" value="ECO:0007669"/>
    <property type="project" value="InterPro"/>
</dbReference>
<dbReference type="OrthoDB" id="2014413at2759"/>
<comment type="similarity">
    <text evidence="1">Belongs to the bacterial ribosomal protein bS6 family.</text>
</comment>
<gene>
    <name evidence="2" type="ORF">COCSUDRAFT_53277</name>
</gene>
<evidence type="ECO:0000313" key="3">
    <source>
        <dbReference type="Proteomes" id="UP000007264"/>
    </source>
</evidence>
<dbReference type="InterPro" id="IPR035980">
    <property type="entry name" value="Ribosomal_bS6_sf"/>
</dbReference>
<keyword evidence="3" id="KW-1185">Reference proteome</keyword>
<dbReference type="GeneID" id="17042251"/>
<dbReference type="InterPro" id="IPR020814">
    <property type="entry name" value="Ribosomal_S6_plastid/chlpt"/>
</dbReference>
<dbReference type="AlphaFoldDB" id="I0Z0T4"/>
<dbReference type="Gene3D" id="3.30.70.60">
    <property type="match status" value="1"/>
</dbReference>
<dbReference type="PANTHER" id="PTHR21011:SF16">
    <property type="entry name" value="SMALL RIBOSOMAL SUBUNIT PROTEIN BS6C ALPHA"/>
    <property type="match status" value="1"/>
</dbReference>
<dbReference type="eggNOG" id="ENOG502R2WG">
    <property type="taxonomic scope" value="Eukaryota"/>
</dbReference>
<dbReference type="HAMAP" id="MF_00360">
    <property type="entry name" value="Ribosomal_bS6"/>
    <property type="match status" value="1"/>
</dbReference>
<dbReference type="Proteomes" id="UP000007264">
    <property type="component" value="Unassembled WGS sequence"/>
</dbReference>
<dbReference type="SUPFAM" id="SSF54995">
    <property type="entry name" value="Ribosomal protein S6"/>
    <property type="match status" value="1"/>
</dbReference>
<evidence type="ECO:0000256" key="1">
    <source>
        <dbReference type="ARBA" id="ARBA00009512"/>
    </source>
</evidence>
<comment type="caution">
    <text evidence="2">The sequence shown here is derived from an EMBL/GenBank/DDBJ whole genome shotgun (WGS) entry which is preliminary data.</text>
</comment>